<feature type="transmembrane region" description="Helical" evidence="3">
    <location>
        <begin position="371"/>
        <end position="389"/>
    </location>
</feature>
<keyword evidence="5" id="KW-1185">Reference proteome</keyword>
<dbReference type="PANTHER" id="PTHR22550:SF5">
    <property type="entry name" value="LEUCINE ZIPPER PROTEIN 4"/>
    <property type="match status" value="1"/>
</dbReference>
<dbReference type="InterPro" id="IPR004995">
    <property type="entry name" value="Spore_Ger"/>
</dbReference>
<name>A0ABN4BQL0_DEHRP</name>
<protein>
    <submittedName>
        <fullName evidence="4">Spore germination protein KA</fullName>
    </submittedName>
</protein>
<dbReference type="Pfam" id="PF03323">
    <property type="entry name" value="GerA"/>
    <property type="match status" value="1"/>
</dbReference>
<dbReference type="EMBL" id="CP007033">
    <property type="protein sequence ID" value="AHF09345.1"/>
    <property type="molecule type" value="Genomic_DNA"/>
</dbReference>
<feature type="transmembrane region" description="Helical" evidence="3">
    <location>
        <begin position="395"/>
        <end position="414"/>
    </location>
</feature>
<dbReference type="RefSeq" id="WP_025205275.1">
    <property type="nucleotide sequence ID" value="NZ_CP007033.1"/>
</dbReference>
<evidence type="ECO:0000313" key="5">
    <source>
        <dbReference type="Proteomes" id="UP000018934"/>
    </source>
</evidence>
<dbReference type="PIRSF" id="PIRSF005690">
    <property type="entry name" value="GerBA"/>
    <property type="match status" value="1"/>
</dbReference>
<accession>A0ABN4BQL0</accession>
<keyword evidence="3" id="KW-0812">Transmembrane</keyword>
<evidence type="ECO:0000256" key="2">
    <source>
        <dbReference type="ARBA" id="ARBA00023136"/>
    </source>
</evidence>
<proteinExistence type="inferred from homology"/>
<dbReference type="InterPro" id="IPR050768">
    <property type="entry name" value="UPF0353/GerABKA_families"/>
</dbReference>
<keyword evidence="3" id="KW-1133">Transmembrane helix</keyword>
<feature type="transmembrane region" description="Helical" evidence="3">
    <location>
        <begin position="421"/>
        <end position="440"/>
    </location>
</feature>
<reference evidence="4 5" key="1">
    <citation type="journal article" date="2013" name="Stand. Genomic Sci.">
        <title>Complete genome sequence of Dehalobacter restrictus PER-K23(T.).</title>
        <authorList>
            <person name="Kruse T."/>
            <person name="Maillard J."/>
            <person name="Goodwin L."/>
            <person name="Woyke T."/>
            <person name="Teshima H."/>
            <person name="Bruce D."/>
            <person name="Detter C."/>
            <person name="Tapia R."/>
            <person name="Han C."/>
            <person name="Huntemann M."/>
            <person name="Wei C.L."/>
            <person name="Han J."/>
            <person name="Chen A."/>
            <person name="Kyrpides N."/>
            <person name="Szeto E."/>
            <person name="Markowitz V."/>
            <person name="Ivanova N."/>
            <person name="Pagani I."/>
            <person name="Pati A."/>
            <person name="Pitluck S."/>
            <person name="Nolan M."/>
            <person name="Holliger C."/>
            <person name="Smidt H."/>
        </authorList>
    </citation>
    <scope>NUCLEOTIDE SEQUENCE [LARGE SCALE GENOMIC DNA]</scope>
    <source>
        <strain evidence="5">DSM 9455</strain>
    </source>
</reference>
<organism evidence="4 5">
    <name type="scientific">Dehalobacter restrictus (strain DSM 9455 / PER-K23)</name>
    <dbReference type="NCBI Taxonomy" id="871738"/>
    <lineage>
        <taxon>Bacteria</taxon>
        <taxon>Bacillati</taxon>
        <taxon>Bacillota</taxon>
        <taxon>Clostridia</taxon>
        <taxon>Eubacteriales</taxon>
        <taxon>Desulfitobacteriaceae</taxon>
        <taxon>Dehalobacter</taxon>
    </lineage>
</organism>
<evidence type="ECO:0000313" key="4">
    <source>
        <dbReference type="EMBL" id="AHF09345.1"/>
    </source>
</evidence>
<keyword evidence="2 3" id="KW-0472">Membrane</keyword>
<feature type="transmembrane region" description="Helical" evidence="3">
    <location>
        <begin position="333"/>
        <end position="359"/>
    </location>
</feature>
<dbReference type="PANTHER" id="PTHR22550">
    <property type="entry name" value="SPORE GERMINATION PROTEIN"/>
    <property type="match status" value="1"/>
</dbReference>
<comment type="similarity">
    <text evidence="1">Belongs to the GerABKA family.</text>
</comment>
<evidence type="ECO:0000256" key="3">
    <source>
        <dbReference type="SAM" id="Phobius"/>
    </source>
</evidence>
<feature type="transmembrane region" description="Helical" evidence="3">
    <location>
        <begin position="302"/>
        <end position="321"/>
    </location>
</feature>
<gene>
    <name evidence="4" type="ORF">DEHRE_03995</name>
</gene>
<dbReference type="Proteomes" id="UP000018934">
    <property type="component" value="Chromosome"/>
</dbReference>
<evidence type="ECO:0000256" key="1">
    <source>
        <dbReference type="ARBA" id="ARBA00005278"/>
    </source>
</evidence>
<sequence length="500" mass="56394">MWIRRIYASKIKDNNRPILTTDLNTNIRLIRNIFKDDETLITRYIENQTDTTIKCCIFYIDGMVNNKLLNEDIIKPLLEHKFDPKVSDLINIVAKQVTLSGSVDKTSDFYQIIQAIVYGDSVLLVNGYSDALILNTKGWATRAIAEPEAERVLRGPREGFNESIMANLTMLRRKLRTQDLKIKFKVFGARTQTKGCICYIEGVANKDILAELERRLDKFSIDGTLDVNYISELIDEEPYSPIKTIGSTERPDTVAGKLLEGRIALFLDGTPVVLTLPHLFIEHFQSSDDYYLNYFFASIGRLLRIFGFLLTISAPAVYVAITCFHHEILPTPLMMSIIMARQSVPMPTVVEMFLMLIMFEILRETGNRMPSNIGQSLSIVGALVVGQAAVDAKLVSAPVIVIVATAGITGLLIPRIKGGIIIIRFILLCLSSILGLYGYIFGMMGLMIYLFNIRSFGIPIMNGLQSKQDMYIRSPWWNMMKRPQFMAVDKTRSNSDGDPE</sequence>